<dbReference type="GO" id="GO:0071555">
    <property type="term" value="P:cell wall organization"/>
    <property type="evidence" value="ECO:0007669"/>
    <property type="project" value="TreeGrafter"/>
</dbReference>
<comment type="similarity">
    <text evidence="2">Belongs to the transpeptidase family.</text>
</comment>
<comment type="caution">
    <text evidence="6">The sequence shown here is derived from an EMBL/GenBank/DDBJ whole genome shotgun (WGS) entry which is preliminary data.</text>
</comment>
<dbReference type="InterPro" id="IPR036138">
    <property type="entry name" value="PBP_dimer_sf"/>
</dbReference>
<protein>
    <submittedName>
        <fullName evidence="6">Peptidoglycan glycosyltransferase</fullName>
    </submittedName>
</protein>
<dbReference type="GO" id="GO:0005886">
    <property type="term" value="C:plasma membrane"/>
    <property type="evidence" value="ECO:0007669"/>
    <property type="project" value="TreeGrafter"/>
</dbReference>
<evidence type="ECO:0000256" key="2">
    <source>
        <dbReference type="ARBA" id="ARBA00007171"/>
    </source>
</evidence>
<dbReference type="AlphaFoldDB" id="A0A433X3W1"/>
<dbReference type="Gene3D" id="3.90.1310.10">
    <property type="entry name" value="Penicillin-binding protein 2a (Domain 2)"/>
    <property type="match status" value="1"/>
</dbReference>
<evidence type="ECO:0000313" key="6">
    <source>
        <dbReference type="EMBL" id="RUT28754.1"/>
    </source>
</evidence>
<feature type="domain" description="Penicillin-binding protein transpeptidase" evidence="4">
    <location>
        <begin position="280"/>
        <end position="596"/>
    </location>
</feature>
<dbReference type="GO" id="GO:0071972">
    <property type="term" value="F:peptidoglycan L,D-transpeptidase activity"/>
    <property type="evidence" value="ECO:0007669"/>
    <property type="project" value="TreeGrafter"/>
</dbReference>
<dbReference type="Proteomes" id="UP000272464">
    <property type="component" value="Unassembled WGS sequence"/>
</dbReference>
<dbReference type="OrthoDB" id="2985542at2"/>
<dbReference type="SUPFAM" id="SSF56601">
    <property type="entry name" value="beta-lactamase/transpeptidase-like"/>
    <property type="match status" value="1"/>
</dbReference>
<evidence type="ECO:0000259" key="5">
    <source>
        <dbReference type="Pfam" id="PF03717"/>
    </source>
</evidence>
<gene>
    <name evidence="6" type="ORF">EJP77_17005</name>
</gene>
<dbReference type="InterPro" id="IPR001460">
    <property type="entry name" value="PCN-bd_Tpept"/>
</dbReference>
<dbReference type="GO" id="GO:0016740">
    <property type="term" value="F:transferase activity"/>
    <property type="evidence" value="ECO:0007669"/>
    <property type="project" value="UniProtKB-KW"/>
</dbReference>
<dbReference type="EMBL" id="RZNX01000009">
    <property type="protein sequence ID" value="RUT28754.1"/>
    <property type="molecule type" value="Genomic_DNA"/>
</dbReference>
<dbReference type="PANTHER" id="PTHR30627:SF24">
    <property type="entry name" value="PENICILLIN-BINDING PROTEIN 4B"/>
    <property type="match status" value="1"/>
</dbReference>
<evidence type="ECO:0000256" key="1">
    <source>
        <dbReference type="ARBA" id="ARBA00004370"/>
    </source>
</evidence>
<keyword evidence="7" id="KW-1185">Reference proteome</keyword>
<comment type="subcellular location">
    <subcellularLocation>
        <location evidence="1">Membrane</location>
    </subcellularLocation>
</comment>
<dbReference type="PANTHER" id="PTHR30627">
    <property type="entry name" value="PEPTIDOGLYCAN D,D-TRANSPEPTIDASE"/>
    <property type="match status" value="1"/>
</dbReference>
<proteinExistence type="inferred from homology"/>
<evidence type="ECO:0000313" key="7">
    <source>
        <dbReference type="Proteomes" id="UP000272464"/>
    </source>
</evidence>
<dbReference type="Gene3D" id="3.40.710.10">
    <property type="entry name" value="DD-peptidase/beta-lactamase superfamily"/>
    <property type="match status" value="1"/>
</dbReference>
<sequence length="603" mass="66525">MGRVCMSLIHKKRIFYSMLILTSALVILMFRLGYLQLTANSKHWTRGGHSLNEMAVRQRRLGIELDPGRGQFTDREGRMLTGKVIWTPILFPVSPKPDKHKISQLAVLLQTTPAELAKKWADIKQPMPWQDREGIEPFKLSPSKIQALSGLKIRGIEALPLVKRYMTGVSGSQWLGYVSEQPDTLKGLNAAYNFSAHPLPLNLKVGGAGLEKTFDSFLRGGESTEAYVAVDGYKRPIEQIGARITGPDSPYYPLQIRTTINKDIQKSVEQLTEQSKLKEGAVVVLDVQNGDIVAMVSRPFYNPEHIDLIGGQWSNRAVRASVPGSIFKTVIAAAALEMKAADPQEQFICKGDYGKYHLSCWKQGGHGPITFEQGYVNSCNTVFAALGERLSAIQIEETAHRMGIGRSIGWQEKKFLGASDIKQIDQEEAGKVFDTKGAIPDSGVRAQTAIGQRDVLMTPLQAANLVVTLLHDGTVLAPRLVREIRYANGSLLATLQPHSAVSPEGKISARTARTLLGWMREVVTEGTGRKLRDHIWELAGKSGTAQVVRNGQKLNDQWFIGYGPVGRPRYAAAVLVQSKKPGAKHQATELFYELMDILAKKLA</sequence>
<dbReference type="SUPFAM" id="SSF56519">
    <property type="entry name" value="Penicillin binding protein dimerisation domain"/>
    <property type="match status" value="1"/>
</dbReference>
<feature type="domain" description="Penicillin-binding protein dimerisation" evidence="5">
    <location>
        <begin position="66"/>
        <end position="239"/>
    </location>
</feature>
<dbReference type="Pfam" id="PF03717">
    <property type="entry name" value="PBP_dimer"/>
    <property type="match status" value="1"/>
</dbReference>
<keyword evidence="6" id="KW-0808">Transferase</keyword>
<keyword evidence="3" id="KW-0472">Membrane</keyword>
<evidence type="ECO:0000256" key="3">
    <source>
        <dbReference type="ARBA" id="ARBA00023136"/>
    </source>
</evidence>
<dbReference type="InterPro" id="IPR012338">
    <property type="entry name" value="Beta-lactam/transpept-like"/>
</dbReference>
<dbReference type="InterPro" id="IPR050515">
    <property type="entry name" value="Beta-lactam/transpept"/>
</dbReference>
<accession>A0A433X3W1</accession>
<evidence type="ECO:0000259" key="4">
    <source>
        <dbReference type="Pfam" id="PF00905"/>
    </source>
</evidence>
<reference evidence="6 7" key="1">
    <citation type="submission" date="2018-12" db="EMBL/GenBank/DDBJ databases">
        <authorList>
            <person name="Sun L."/>
            <person name="Chen Z."/>
        </authorList>
    </citation>
    <scope>NUCLEOTIDE SEQUENCE [LARGE SCALE GENOMIC DNA]</scope>
    <source>
        <strain evidence="6 7">3-5-3</strain>
    </source>
</reference>
<organism evidence="6 7">
    <name type="scientific">Paenibacillus zeisoli</name>
    <dbReference type="NCBI Taxonomy" id="2496267"/>
    <lineage>
        <taxon>Bacteria</taxon>
        <taxon>Bacillati</taxon>
        <taxon>Bacillota</taxon>
        <taxon>Bacilli</taxon>
        <taxon>Bacillales</taxon>
        <taxon>Paenibacillaceae</taxon>
        <taxon>Paenibacillus</taxon>
    </lineage>
</organism>
<name>A0A433X3W1_9BACL</name>
<dbReference type="Pfam" id="PF00905">
    <property type="entry name" value="Transpeptidase"/>
    <property type="match status" value="1"/>
</dbReference>
<dbReference type="GO" id="GO:0008658">
    <property type="term" value="F:penicillin binding"/>
    <property type="evidence" value="ECO:0007669"/>
    <property type="project" value="InterPro"/>
</dbReference>
<dbReference type="InterPro" id="IPR005311">
    <property type="entry name" value="PBP_dimer"/>
</dbReference>